<dbReference type="GO" id="GO:0071555">
    <property type="term" value="P:cell wall organization"/>
    <property type="evidence" value="ECO:0007669"/>
    <property type="project" value="TreeGrafter"/>
</dbReference>
<evidence type="ECO:0000256" key="8">
    <source>
        <dbReference type="SAM" id="Phobius"/>
    </source>
</evidence>
<comment type="caution">
    <text evidence="9">The sequence shown here is derived from an EMBL/GenBank/DDBJ whole genome shotgun (WGS) entry which is preliminary data.</text>
</comment>
<sequence length="352" mass="38531">MQSLYGSALLVFAISVSLGGVILLTQRWHGVLSHDSQIGIQKIHAHPTPRIGGLPIMLALFIGLFYSSNATLASQVLVAALPAFLAGFIEDITKRVGVRERLVATTLSAGLACWLTGYWLTRANVFGLDALLQAWPVVAIGFTCFAVAGFANAMNIVDGFNGLASGLSLICLTAFAAIAYQVSDYALLQLIVLVMAAIAGFFVFNFPFGKLFLGDGGAYLLGFLLGWIAIMLPMRHSEVSVWASLLICFYPVTEVVFTIWRRRYRKHHPAHPDHLHLHSLIHSRVVKKRLTITNPCLKNAAVSPLVWLFSVGAGLFGSIFYEVTPILALLMSFAIALYLLSYFKIIRIFRTS</sequence>
<dbReference type="GO" id="GO:0016780">
    <property type="term" value="F:phosphotransferase activity, for other substituted phosphate groups"/>
    <property type="evidence" value="ECO:0007669"/>
    <property type="project" value="InterPro"/>
</dbReference>
<feature type="transmembrane region" description="Helical" evidence="8">
    <location>
        <begin position="326"/>
        <end position="346"/>
    </location>
</feature>
<dbReference type="GO" id="GO:0009103">
    <property type="term" value="P:lipopolysaccharide biosynthetic process"/>
    <property type="evidence" value="ECO:0007669"/>
    <property type="project" value="TreeGrafter"/>
</dbReference>
<feature type="transmembrane region" description="Helical" evidence="8">
    <location>
        <begin position="72"/>
        <end position="90"/>
    </location>
</feature>
<feature type="transmembrane region" description="Helical" evidence="8">
    <location>
        <begin position="216"/>
        <end position="234"/>
    </location>
</feature>
<accession>A0A368L1J9</accession>
<protein>
    <submittedName>
        <fullName evidence="9">Glycosyl transferase</fullName>
    </submittedName>
</protein>
<reference evidence="9 10" key="1">
    <citation type="journal article" date="2018" name="Int. J. Syst. Evol. Microbiol.">
        <title>Parvibium lacunae gen. nov., sp. nov., a new member of the family Alcaligenaceae isolated from a freshwater pond.</title>
        <authorList>
            <person name="Chen W.M."/>
            <person name="Xie P.B."/>
            <person name="Hsu M.Y."/>
            <person name="Sheu S.Y."/>
        </authorList>
    </citation>
    <scope>NUCLEOTIDE SEQUENCE [LARGE SCALE GENOMIC DNA]</scope>
    <source>
        <strain evidence="9 10">KMB9</strain>
    </source>
</reference>
<feature type="transmembrane region" description="Helical" evidence="8">
    <location>
        <begin position="47"/>
        <end position="66"/>
    </location>
</feature>
<keyword evidence="4 8" id="KW-0812">Transmembrane</keyword>
<dbReference type="PANTHER" id="PTHR22926:SF3">
    <property type="entry name" value="UNDECAPRENYL-PHOSPHATE ALPHA-N-ACETYLGLUCOSAMINYL 1-PHOSPHATE TRANSFERASE"/>
    <property type="match status" value="1"/>
</dbReference>
<dbReference type="GO" id="GO:0044038">
    <property type="term" value="P:cell wall macromolecule biosynthetic process"/>
    <property type="evidence" value="ECO:0007669"/>
    <property type="project" value="TreeGrafter"/>
</dbReference>
<organism evidence="9 10">
    <name type="scientific">Parvibium lacunae</name>
    <dbReference type="NCBI Taxonomy" id="1888893"/>
    <lineage>
        <taxon>Bacteria</taxon>
        <taxon>Pseudomonadati</taxon>
        <taxon>Pseudomonadota</taxon>
        <taxon>Betaproteobacteria</taxon>
        <taxon>Burkholderiales</taxon>
        <taxon>Alcaligenaceae</taxon>
        <taxon>Parvibium</taxon>
    </lineage>
</organism>
<name>A0A368L1J9_9BURK</name>
<feature type="transmembrane region" description="Helical" evidence="8">
    <location>
        <begin position="240"/>
        <end position="260"/>
    </location>
</feature>
<proteinExistence type="predicted"/>
<feature type="transmembrane region" description="Helical" evidence="8">
    <location>
        <begin position="132"/>
        <end position="153"/>
    </location>
</feature>
<evidence type="ECO:0000256" key="1">
    <source>
        <dbReference type="ARBA" id="ARBA00004651"/>
    </source>
</evidence>
<evidence type="ECO:0000256" key="7">
    <source>
        <dbReference type="PIRSR" id="PIRSR600715-1"/>
    </source>
</evidence>
<feature type="transmembrane region" description="Helical" evidence="8">
    <location>
        <begin position="6"/>
        <end position="26"/>
    </location>
</feature>
<comment type="cofactor">
    <cofactor evidence="7">
        <name>Mg(2+)</name>
        <dbReference type="ChEBI" id="CHEBI:18420"/>
    </cofactor>
</comment>
<evidence type="ECO:0000256" key="3">
    <source>
        <dbReference type="ARBA" id="ARBA00022679"/>
    </source>
</evidence>
<evidence type="ECO:0000256" key="6">
    <source>
        <dbReference type="ARBA" id="ARBA00023136"/>
    </source>
</evidence>
<dbReference type="InterPro" id="IPR000715">
    <property type="entry name" value="Glycosyl_transferase_4"/>
</dbReference>
<evidence type="ECO:0000313" key="10">
    <source>
        <dbReference type="Proteomes" id="UP000252357"/>
    </source>
</evidence>
<keyword evidence="6 8" id="KW-0472">Membrane</keyword>
<feature type="transmembrane region" description="Helical" evidence="8">
    <location>
        <begin position="160"/>
        <end position="180"/>
    </location>
</feature>
<keyword evidence="7" id="KW-0460">Magnesium</keyword>
<keyword evidence="2" id="KW-1003">Cell membrane</keyword>
<dbReference type="GO" id="GO:0005886">
    <property type="term" value="C:plasma membrane"/>
    <property type="evidence" value="ECO:0007669"/>
    <property type="project" value="UniProtKB-SubCell"/>
</dbReference>
<dbReference type="PANTHER" id="PTHR22926">
    <property type="entry name" value="PHOSPHO-N-ACETYLMURAMOYL-PENTAPEPTIDE-TRANSFERASE"/>
    <property type="match status" value="1"/>
</dbReference>
<keyword evidence="3 9" id="KW-0808">Transferase</keyword>
<gene>
    <name evidence="9" type="ORF">DU000_08220</name>
</gene>
<dbReference type="EMBL" id="QPGB01000003">
    <property type="protein sequence ID" value="RCS57437.1"/>
    <property type="molecule type" value="Genomic_DNA"/>
</dbReference>
<dbReference type="Proteomes" id="UP000252357">
    <property type="component" value="Unassembled WGS sequence"/>
</dbReference>
<feature type="binding site" evidence="7">
    <location>
        <position position="155"/>
    </location>
    <ligand>
        <name>Mg(2+)</name>
        <dbReference type="ChEBI" id="CHEBI:18420"/>
    </ligand>
</feature>
<dbReference type="Pfam" id="PF00953">
    <property type="entry name" value="Glycos_transf_4"/>
    <property type="match status" value="1"/>
</dbReference>
<feature type="transmembrane region" description="Helical" evidence="8">
    <location>
        <begin position="186"/>
        <end position="204"/>
    </location>
</feature>
<evidence type="ECO:0000256" key="5">
    <source>
        <dbReference type="ARBA" id="ARBA00022989"/>
    </source>
</evidence>
<feature type="transmembrane region" description="Helical" evidence="8">
    <location>
        <begin position="297"/>
        <end position="320"/>
    </location>
</feature>
<feature type="transmembrane region" description="Helical" evidence="8">
    <location>
        <begin position="102"/>
        <end position="120"/>
    </location>
</feature>
<dbReference type="RefSeq" id="WP_114402918.1">
    <property type="nucleotide sequence ID" value="NZ_QPGB01000003.1"/>
</dbReference>
<evidence type="ECO:0000313" key="9">
    <source>
        <dbReference type="EMBL" id="RCS57437.1"/>
    </source>
</evidence>
<dbReference type="CDD" id="cd06912">
    <property type="entry name" value="GT_MraY_like"/>
    <property type="match status" value="1"/>
</dbReference>
<keyword evidence="10" id="KW-1185">Reference proteome</keyword>
<dbReference type="AlphaFoldDB" id="A0A368L1J9"/>
<dbReference type="OrthoDB" id="9783652at2"/>
<evidence type="ECO:0000256" key="2">
    <source>
        <dbReference type="ARBA" id="ARBA00022475"/>
    </source>
</evidence>
<keyword evidence="5 8" id="KW-1133">Transmembrane helix</keyword>
<evidence type="ECO:0000256" key="4">
    <source>
        <dbReference type="ARBA" id="ARBA00022692"/>
    </source>
</evidence>
<keyword evidence="7" id="KW-0479">Metal-binding</keyword>
<comment type="subcellular location">
    <subcellularLocation>
        <location evidence="1">Cell membrane</location>
        <topology evidence="1">Multi-pass membrane protein</topology>
    </subcellularLocation>
</comment>
<dbReference type="GO" id="GO:0046872">
    <property type="term" value="F:metal ion binding"/>
    <property type="evidence" value="ECO:0007669"/>
    <property type="project" value="UniProtKB-KW"/>
</dbReference>
<feature type="binding site" evidence="7">
    <location>
        <position position="215"/>
    </location>
    <ligand>
        <name>Mg(2+)</name>
        <dbReference type="ChEBI" id="CHEBI:18420"/>
    </ligand>
</feature>